<dbReference type="Proteomes" id="UP000015106">
    <property type="component" value="Chromosome 7"/>
</dbReference>
<organism evidence="1 2">
    <name type="scientific">Triticum urartu</name>
    <name type="common">Red wild einkorn</name>
    <name type="synonym">Crithodium urartu</name>
    <dbReference type="NCBI Taxonomy" id="4572"/>
    <lineage>
        <taxon>Eukaryota</taxon>
        <taxon>Viridiplantae</taxon>
        <taxon>Streptophyta</taxon>
        <taxon>Embryophyta</taxon>
        <taxon>Tracheophyta</taxon>
        <taxon>Spermatophyta</taxon>
        <taxon>Magnoliopsida</taxon>
        <taxon>Liliopsida</taxon>
        <taxon>Poales</taxon>
        <taxon>Poaceae</taxon>
        <taxon>BOP clade</taxon>
        <taxon>Pooideae</taxon>
        <taxon>Triticodae</taxon>
        <taxon>Triticeae</taxon>
        <taxon>Triticinae</taxon>
        <taxon>Triticum</taxon>
    </lineage>
</organism>
<evidence type="ECO:0000313" key="1">
    <source>
        <dbReference type="EnsemblPlants" id="TuG1812G0700001675.01.T02"/>
    </source>
</evidence>
<name>A0A8R7V2Z1_TRIUA</name>
<reference evidence="2" key="1">
    <citation type="journal article" date="2013" name="Nature">
        <title>Draft genome of the wheat A-genome progenitor Triticum urartu.</title>
        <authorList>
            <person name="Ling H.Q."/>
            <person name="Zhao S."/>
            <person name="Liu D."/>
            <person name="Wang J."/>
            <person name="Sun H."/>
            <person name="Zhang C."/>
            <person name="Fan H."/>
            <person name="Li D."/>
            <person name="Dong L."/>
            <person name="Tao Y."/>
            <person name="Gao C."/>
            <person name="Wu H."/>
            <person name="Li Y."/>
            <person name="Cui Y."/>
            <person name="Guo X."/>
            <person name="Zheng S."/>
            <person name="Wang B."/>
            <person name="Yu K."/>
            <person name="Liang Q."/>
            <person name="Yang W."/>
            <person name="Lou X."/>
            <person name="Chen J."/>
            <person name="Feng M."/>
            <person name="Jian J."/>
            <person name="Zhang X."/>
            <person name="Luo G."/>
            <person name="Jiang Y."/>
            <person name="Liu J."/>
            <person name="Wang Z."/>
            <person name="Sha Y."/>
            <person name="Zhang B."/>
            <person name="Wu H."/>
            <person name="Tang D."/>
            <person name="Shen Q."/>
            <person name="Xue P."/>
            <person name="Zou S."/>
            <person name="Wang X."/>
            <person name="Liu X."/>
            <person name="Wang F."/>
            <person name="Yang Y."/>
            <person name="An X."/>
            <person name="Dong Z."/>
            <person name="Zhang K."/>
            <person name="Zhang X."/>
            <person name="Luo M.C."/>
            <person name="Dvorak J."/>
            <person name="Tong Y."/>
            <person name="Wang J."/>
            <person name="Yang H."/>
            <person name="Li Z."/>
            <person name="Wang D."/>
            <person name="Zhang A."/>
            <person name="Wang J."/>
        </authorList>
    </citation>
    <scope>NUCLEOTIDE SEQUENCE</scope>
    <source>
        <strain evidence="2">cv. G1812</strain>
    </source>
</reference>
<dbReference type="AlphaFoldDB" id="A0A8R7V2Z1"/>
<dbReference type="EnsemblPlants" id="TuG1812G0700001675.01.T03">
    <property type="protein sequence ID" value="TuG1812G0700001675.01.T03"/>
    <property type="gene ID" value="TuG1812G0700001675.01"/>
</dbReference>
<reference evidence="1" key="2">
    <citation type="submission" date="2018-03" db="EMBL/GenBank/DDBJ databases">
        <title>The Triticum urartu genome reveals the dynamic nature of wheat genome evolution.</title>
        <authorList>
            <person name="Ling H."/>
            <person name="Ma B."/>
            <person name="Shi X."/>
            <person name="Liu H."/>
            <person name="Dong L."/>
            <person name="Sun H."/>
            <person name="Cao Y."/>
            <person name="Gao Q."/>
            <person name="Zheng S."/>
            <person name="Li Y."/>
            <person name="Yu Y."/>
            <person name="Du H."/>
            <person name="Qi M."/>
            <person name="Li Y."/>
            <person name="Yu H."/>
            <person name="Cui Y."/>
            <person name="Wang N."/>
            <person name="Chen C."/>
            <person name="Wu H."/>
            <person name="Zhao Y."/>
            <person name="Zhang J."/>
            <person name="Li Y."/>
            <person name="Zhou W."/>
            <person name="Zhang B."/>
            <person name="Hu W."/>
            <person name="Eijk M."/>
            <person name="Tang J."/>
            <person name="Witsenboer H."/>
            <person name="Zhao S."/>
            <person name="Li Z."/>
            <person name="Zhang A."/>
            <person name="Wang D."/>
            <person name="Liang C."/>
        </authorList>
    </citation>
    <scope>NUCLEOTIDE SEQUENCE [LARGE SCALE GENOMIC DNA]</scope>
    <source>
        <strain evidence="1">cv. G1812</strain>
    </source>
</reference>
<reference evidence="1" key="3">
    <citation type="submission" date="2022-06" db="UniProtKB">
        <authorList>
            <consortium name="EnsemblPlants"/>
        </authorList>
    </citation>
    <scope>IDENTIFICATION</scope>
</reference>
<protein>
    <submittedName>
        <fullName evidence="1">Uncharacterized protein</fullName>
    </submittedName>
</protein>
<dbReference type="EnsemblPlants" id="TuG1812G0700001675.01.T02">
    <property type="protein sequence ID" value="TuG1812G0700001675.01.T02"/>
    <property type="gene ID" value="TuG1812G0700001675.01"/>
</dbReference>
<proteinExistence type="predicted"/>
<dbReference type="Gramene" id="TuG1812G0700001675.01.T03">
    <property type="protein sequence ID" value="TuG1812G0700001675.01.T03"/>
    <property type="gene ID" value="TuG1812G0700001675.01"/>
</dbReference>
<sequence>MRQLAAVTENWEPPRNKIKKKDPAFALNTPDGQCHHQHEFGLLNAPDRGHGVHLPYSTICLVPRAGIWFQTLSSGLS</sequence>
<accession>A0A8R7V2Z1</accession>
<dbReference type="Gramene" id="TuG1812G0700001675.01.T02">
    <property type="protein sequence ID" value="TuG1812G0700001675.01.T02"/>
    <property type="gene ID" value="TuG1812G0700001675.01"/>
</dbReference>
<evidence type="ECO:0000313" key="2">
    <source>
        <dbReference type="Proteomes" id="UP000015106"/>
    </source>
</evidence>
<keyword evidence="2" id="KW-1185">Reference proteome</keyword>